<organism evidence="11 12">
    <name type="scientific">Pleurotus eryngii</name>
    <name type="common">Boletus of the steppes</name>
    <dbReference type="NCBI Taxonomy" id="5323"/>
    <lineage>
        <taxon>Eukaryota</taxon>
        <taxon>Fungi</taxon>
        <taxon>Dikarya</taxon>
        <taxon>Basidiomycota</taxon>
        <taxon>Agaricomycotina</taxon>
        <taxon>Agaricomycetes</taxon>
        <taxon>Agaricomycetidae</taxon>
        <taxon>Agaricales</taxon>
        <taxon>Pleurotineae</taxon>
        <taxon>Pleurotaceae</taxon>
        <taxon>Pleurotus</taxon>
    </lineage>
</organism>
<dbReference type="AlphaFoldDB" id="A0A9P6A363"/>
<protein>
    <recommendedName>
        <fullName evidence="9">Alpha-galactosidase</fullName>
        <ecNumber evidence="9">3.2.1.22</ecNumber>
    </recommendedName>
    <alternativeName>
        <fullName evidence="9">Melibiase</fullName>
    </alternativeName>
</protein>
<evidence type="ECO:0000256" key="9">
    <source>
        <dbReference type="RuleBase" id="RU361168"/>
    </source>
</evidence>
<dbReference type="SUPFAM" id="SSF51011">
    <property type="entry name" value="Glycosyl hydrolase domain"/>
    <property type="match status" value="1"/>
</dbReference>
<keyword evidence="8 9" id="KW-0326">Glycosidase</keyword>
<evidence type="ECO:0000313" key="11">
    <source>
        <dbReference type="EMBL" id="KAF9496964.1"/>
    </source>
</evidence>
<dbReference type="Pfam" id="PF16499">
    <property type="entry name" value="Melibiase_2"/>
    <property type="match status" value="1"/>
</dbReference>
<evidence type="ECO:0000313" key="12">
    <source>
        <dbReference type="Proteomes" id="UP000807025"/>
    </source>
</evidence>
<name>A0A9P6A363_PLEER</name>
<dbReference type="InterPro" id="IPR013780">
    <property type="entry name" value="Glyco_hydro_b"/>
</dbReference>
<dbReference type="PROSITE" id="PS00512">
    <property type="entry name" value="ALPHA_GALACTOSIDASE"/>
    <property type="match status" value="1"/>
</dbReference>
<evidence type="ECO:0000256" key="5">
    <source>
        <dbReference type="ARBA" id="ARBA00022729"/>
    </source>
</evidence>
<keyword evidence="9" id="KW-1015">Disulfide bond</keyword>
<keyword evidence="12" id="KW-1185">Reference proteome</keyword>
<sequence length="517" mass="57614">MVLRFSQWAYCPAGILGEIKHPPKSMCNLRRVWDAVLRDYCLSIKDPEMGGGIALALSVFAAIAAVLAQRDIPTGPLTGLAATTPTTPPSKLIGRLPALGWNSWNAYRCDINEAKIIAAATQLLSLGLKDVGYEYVNVDDCWAEMQRDPLTKRLVPDSKKFPNGIKSVADKIHGLGLKFGIYSDAGFATCEKYPGSLGYESIDAETFSEWGVDYLKYDNCNVPANWTDTSTVVPPFGDWYHSNSAIRYRQMGHALASQPRPIEFAICSWGEGHVWEWGSRGHSWRMTKDSRPQWSFVRSFIETNVAYLSKTNFFGHNDMDMMEIGNGDLDLPEQRTHFAAWAFLKSPILLGTDLSVLSSEQANIIKNKELLAFNQDATVGTPALPFVPYSGAPTISPPEYYAGRSSKGVHVFVINMSSYKRTMQFSIADVPDLLPAANYRIHDMWTGADRLTTYTRSSTVAVTLAAHDTAAYLIDSVCPRCSMGEPRYIECVFLVVKLKTTESLRYLCSRLLRWKDM</sequence>
<reference evidence="11" key="1">
    <citation type="submission" date="2020-11" db="EMBL/GenBank/DDBJ databases">
        <authorList>
            <consortium name="DOE Joint Genome Institute"/>
            <person name="Ahrendt S."/>
            <person name="Riley R."/>
            <person name="Andreopoulos W."/>
            <person name="Labutti K."/>
            <person name="Pangilinan J."/>
            <person name="Ruiz-Duenas F.J."/>
            <person name="Barrasa J.M."/>
            <person name="Sanchez-Garcia M."/>
            <person name="Camarero S."/>
            <person name="Miyauchi S."/>
            <person name="Serrano A."/>
            <person name="Linde D."/>
            <person name="Babiker R."/>
            <person name="Drula E."/>
            <person name="Ayuso-Fernandez I."/>
            <person name="Pacheco R."/>
            <person name="Padilla G."/>
            <person name="Ferreira P."/>
            <person name="Barriuso J."/>
            <person name="Kellner H."/>
            <person name="Castanera R."/>
            <person name="Alfaro M."/>
            <person name="Ramirez L."/>
            <person name="Pisabarro A.G."/>
            <person name="Kuo A."/>
            <person name="Tritt A."/>
            <person name="Lipzen A."/>
            <person name="He G."/>
            <person name="Yan M."/>
            <person name="Ng V."/>
            <person name="Cullen D."/>
            <person name="Martin F."/>
            <person name="Rosso M.-N."/>
            <person name="Henrissat B."/>
            <person name="Hibbett D."/>
            <person name="Martinez A.T."/>
            <person name="Grigoriev I.V."/>
        </authorList>
    </citation>
    <scope>NUCLEOTIDE SEQUENCE</scope>
    <source>
        <strain evidence="11">ATCC 90797</strain>
    </source>
</reference>
<dbReference type="InterPro" id="IPR000111">
    <property type="entry name" value="Glyco_hydro_27/36_CS"/>
</dbReference>
<accession>A0A9P6A363</accession>
<keyword evidence="5" id="KW-0732">Signal</keyword>
<dbReference type="FunFam" id="3.20.20.70:FF:000197">
    <property type="entry name" value="Alpha-galactosidase"/>
    <property type="match status" value="1"/>
</dbReference>
<gene>
    <name evidence="11" type="ORF">BDN71DRAFT_652815</name>
</gene>
<evidence type="ECO:0000256" key="1">
    <source>
        <dbReference type="ARBA" id="ARBA00001255"/>
    </source>
</evidence>
<evidence type="ECO:0000256" key="4">
    <source>
        <dbReference type="ARBA" id="ARBA00022525"/>
    </source>
</evidence>
<comment type="subcellular location">
    <subcellularLocation>
        <location evidence="2">Secreted</location>
    </subcellularLocation>
</comment>
<evidence type="ECO:0000259" key="10">
    <source>
        <dbReference type="Pfam" id="PF17801"/>
    </source>
</evidence>
<dbReference type="PRINTS" id="PR00740">
    <property type="entry name" value="GLHYDRLASE27"/>
</dbReference>
<keyword evidence="6 9" id="KW-0378">Hydrolase</keyword>
<evidence type="ECO:0000256" key="3">
    <source>
        <dbReference type="ARBA" id="ARBA00009743"/>
    </source>
</evidence>
<dbReference type="GO" id="GO:0005576">
    <property type="term" value="C:extracellular region"/>
    <property type="evidence" value="ECO:0007669"/>
    <property type="project" value="UniProtKB-SubCell"/>
</dbReference>
<evidence type="ECO:0000256" key="2">
    <source>
        <dbReference type="ARBA" id="ARBA00004613"/>
    </source>
</evidence>
<evidence type="ECO:0000256" key="6">
    <source>
        <dbReference type="ARBA" id="ARBA00022801"/>
    </source>
</evidence>
<dbReference type="Gene3D" id="3.20.20.70">
    <property type="entry name" value="Aldolase class I"/>
    <property type="match status" value="1"/>
</dbReference>
<dbReference type="InterPro" id="IPR017853">
    <property type="entry name" value="GH"/>
</dbReference>
<dbReference type="CDD" id="cd14792">
    <property type="entry name" value="GH27"/>
    <property type="match status" value="1"/>
</dbReference>
<keyword evidence="4" id="KW-0964">Secreted</keyword>
<dbReference type="InterPro" id="IPR041233">
    <property type="entry name" value="Melibiase_C"/>
</dbReference>
<dbReference type="Proteomes" id="UP000807025">
    <property type="component" value="Unassembled WGS sequence"/>
</dbReference>
<dbReference type="SUPFAM" id="SSF51445">
    <property type="entry name" value="(Trans)glycosidases"/>
    <property type="match status" value="1"/>
</dbReference>
<feature type="domain" description="Alpha galactosidase C-terminal" evidence="10">
    <location>
        <begin position="398"/>
        <end position="473"/>
    </location>
</feature>
<dbReference type="PANTHER" id="PTHR11452:SF61">
    <property type="entry name" value="ALPHA-GALACTOSIDASE B-RELATED"/>
    <property type="match status" value="1"/>
</dbReference>
<dbReference type="EC" id="3.2.1.22" evidence="9"/>
<comment type="catalytic activity">
    <reaction evidence="1 9">
        <text>Hydrolysis of terminal, non-reducing alpha-D-galactose residues in alpha-D-galactosides, including galactose oligosaccharides, galactomannans and galactolipids.</text>
        <dbReference type="EC" id="3.2.1.22"/>
    </reaction>
</comment>
<dbReference type="InterPro" id="IPR002241">
    <property type="entry name" value="Glyco_hydro_27"/>
</dbReference>
<dbReference type="Gene3D" id="2.60.40.1180">
    <property type="entry name" value="Golgi alpha-mannosidase II"/>
    <property type="match status" value="1"/>
</dbReference>
<evidence type="ECO:0000256" key="7">
    <source>
        <dbReference type="ARBA" id="ARBA00023180"/>
    </source>
</evidence>
<dbReference type="OrthoDB" id="5795902at2759"/>
<dbReference type="PANTHER" id="PTHR11452">
    <property type="entry name" value="ALPHA-GALACTOSIDASE/ALPHA-N-ACETYLGALACTOSAMINIDASE"/>
    <property type="match status" value="1"/>
</dbReference>
<keyword evidence="7" id="KW-0325">Glycoprotein</keyword>
<comment type="caution">
    <text evidence="11">The sequence shown here is derived from an EMBL/GenBank/DDBJ whole genome shotgun (WGS) entry which is preliminary data.</text>
</comment>
<proteinExistence type="inferred from homology"/>
<dbReference type="GO" id="GO:0005975">
    <property type="term" value="P:carbohydrate metabolic process"/>
    <property type="evidence" value="ECO:0007669"/>
    <property type="project" value="InterPro"/>
</dbReference>
<dbReference type="EMBL" id="MU154547">
    <property type="protein sequence ID" value="KAF9496964.1"/>
    <property type="molecule type" value="Genomic_DNA"/>
</dbReference>
<comment type="similarity">
    <text evidence="3 9">Belongs to the glycosyl hydrolase 27 family.</text>
</comment>
<dbReference type="Pfam" id="PF17801">
    <property type="entry name" value="Melibiase_C"/>
    <property type="match status" value="1"/>
</dbReference>
<dbReference type="InterPro" id="IPR013785">
    <property type="entry name" value="Aldolase_TIM"/>
</dbReference>
<dbReference type="GO" id="GO:0004557">
    <property type="term" value="F:alpha-galactosidase activity"/>
    <property type="evidence" value="ECO:0007669"/>
    <property type="project" value="UniProtKB-EC"/>
</dbReference>
<evidence type="ECO:0000256" key="8">
    <source>
        <dbReference type="ARBA" id="ARBA00023295"/>
    </source>
</evidence>